<dbReference type="WBParaSite" id="jg3528">
    <property type="protein sequence ID" value="jg3528"/>
    <property type="gene ID" value="jg3528"/>
</dbReference>
<dbReference type="CDD" id="cd20237">
    <property type="entry name" value="PFM_LIN24-like"/>
    <property type="match status" value="1"/>
</dbReference>
<dbReference type="PANTHER" id="PTHR39369">
    <property type="entry name" value="LIN-24 (TWENTY-FOUR) LIKE"/>
    <property type="match status" value="1"/>
</dbReference>
<dbReference type="AlphaFoldDB" id="A0A915EBF5"/>
<dbReference type="Gene3D" id="2.170.15.10">
    <property type="entry name" value="Proaerolysin, chain A, domain 3"/>
    <property type="match status" value="1"/>
</dbReference>
<reference evidence="3" key="1">
    <citation type="submission" date="2022-11" db="UniProtKB">
        <authorList>
            <consortium name="WormBaseParasite"/>
        </authorList>
    </citation>
    <scope>IDENTIFICATION</scope>
</reference>
<dbReference type="Proteomes" id="UP000887574">
    <property type="component" value="Unplaced"/>
</dbReference>
<protein>
    <submittedName>
        <fullName evidence="3">Uncharacterized protein</fullName>
    </submittedName>
</protein>
<dbReference type="InterPro" id="IPR004991">
    <property type="entry name" value="Aerolysin-like"/>
</dbReference>
<dbReference type="PANTHER" id="PTHR39369:SF5">
    <property type="entry name" value="CABIT DOMAIN-CONTAINING PROTEIN"/>
    <property type="match status" value="1"/>
</dbReference>
<sequence length="317" mass="35588">MPPTSGPVLPSTAAIIERHVDVDELIEDYAWRMFKDMIGFKKASNLDGFKHLEKEEAEFTINRKRLNLVHDEPSYRNVQQTGHNPSTLFKSVFTNNTSESQAYSLKMERTTESICGVAREQGFAFGAEAELSLKTPCEIAELKTNFKYENHFNTLQENIKSEALTWGVDNNIIVPGGGQIEASVVVEELSYSGHYTLISNLSGMVSVTITRIRDGVLVLPLSFNIATVFQHYLTKNDPRLKGVVTMENNKVKLTSKGTCHFQFAVKQHIELNDVKGRRNNANTHGSNFNYAAPYPVTSPTHPPPNSEMARINFLQQH</sequence>
<dbReference type="SUPFAM" id="SSF56973">
    <property type="entry name" value="Aerolisin/ETX pore-forming domain"/>
    <property type="match status" value="1"/>
</dbReference>
<accession>A0A915EBF5</accession>
<organism evidence="2 3">
    <name type="scientific">Ditylenchus dipsaci</name>
    <dbReference type="NCBI Taxonomy" id="166011"/>
    <lineage>
        <taxon>Eukaryota</taxon>
        <taxon>Metazoa</taxon>
        <taxon>Ecdysozoa</taxon>
        <taxon>Nematoda</taxon>
        <taxon>Chromadorea</taxon>
        <taxon>Rhabditida</taxon>
        <taxon>Tylenchina</taxon>
        <taxon>Tylenchomorpha</taxon>
        <taxon>Sphaerularioidea</taxon>
        <taxon>Anguinidae</taxon>
        <taxon>Anguininae</taxon>
        <taxon>Ditylenchus</taxon>
    </lineage>
</organism>
<feature type="region of interest" description="Disordered" evidence="1">
    <location>
        <begin position="277"/>
        <end position="307"/>
    </location>
</feature>
<keyword evidence="2" id="KW-1185">Reference proteome</keyword>
<evidence type="ECO:0000256" key="1">
    <source>
        <dbReference type="SAM" id="MobiDB-lite"/>
    </source>
</evidence>
<evidence type="ECO:0000313" key="2">
    <source>
        <dbReference type="Proteomes" id="UP000887574"/>
    </source>
</evidence>
<dbReference type="Pfam" id="PF03318">
    <property type="entry name" value="ETX_MTX2"/>
    <property type="match status" value="1"/>
</dbReference>
<proteinExistence type="predicted"/>
<evidence type="ECO:0000313" key="3">
    <source>
        <dbReference type="WBParaSite" id="jg3528"/>
    </source>
</evidence>
<name>A0A915EBF5_9BILA</name>
<feature type="compositionally biased region" description="Polar residues" evidence="1">
    <location>
        <begin position="279"/>
        <end position="289"/>
    </location>
</feature>